<evidence type="ECO:0000313" key="3">
    <source>
        <dbReference type="Proteomes" id="UP000314223"/>
    </source>
</evidence>
<dbReference type="RefSeq" id="WP_139468054.1">
    <property type="nucleotide sequence ID" value="NZ_VDMQ01000003.1"/>
</dbReference>
<dbReference type="Proteomes" id="UP000314223">
    <property type="component" value="Unassembled WGS sequence"/>
</dbReference>
<evidence type="ECO:0000313" key="2">
    <source>
        <dbReference type="EMBL" id="TNM55915.1"/>
    </source>
</evidence>
<evidence type="ECO:0008006" key="4">
    <source>
        <dbReference type="Google" id="ProtNLM"/>
    </source>
</evidence>
<organism evidence="2 3">
    <name type="scientific">Brevibacterium sediminis</name>
    <dbReference type="NCBI Taxonomy" id="1857024"/>
    <lineage>
        <taxon>Bacteria</taxon>
        <taxon>Bacillati</taxon>
        <taxon>Actinomycetota</taxon>
        <taxon>Actinomycetes</taxon>
        <taxon>Micrococcales</taxon>
        <taxon>Brevibacteriaceae</taxon>
        <taxon>Brevibacterium</taxon>
    </lineage>
</organism>
<sequence length="93" mass="10393">MADKKKRVDYSSISAAIAHGDRLDELRAIHRRLAKVMDDDKTLARDIASVSRRQLEVSREIAELEAELAAAEEVEVSNENVVDAESTFRPEAI</sequence>
<gene>
    <name evidence="2" type="ORF">FHQ09_06670</name>
</gene>
<proteinExistence type="predicted"/>
<dbReference type="AlphaFoldDB" id="A0A5C4X2X2"/>
<name>A0A5C4X2X2_9MICO</name>
<accession>A0A5C4X2X2</accession>
<evidence type="ECO:0000256" key="1">
    <source>
        <dbReference type="SAM" id="Coils"/>
    </source>
</evidence>
<protein>
    <recommendedName>
        <fullName evidence="4">Terminase small subunit</fullName>
    </recommendedName>
</protein>
<reference evidence="2 3" key="1">
    <citation type="submission" date="2019-06" db="EMBL/GenBank/DDBJ databases">
        <authorList>
            <person name="Mardanova A.M."/>
            <person name="Pudova D.S."/>
            <person name="Shagimardanova E.I."/>
            <person name="Gogoleva N.E."/>
            <person name="Lutfullin M.T."/>
            <person name="Hadieva G.F."/>
            <person name="Sharipova M.R."/>
        </authorList>
    </citation>
    <scope>NUCLEOTIDE SEQUENCE [LARGE SCALE GENOMIC DNA]</scope>
    <source>
        <strain evidence="2 3">MG-1</strain>
    </source>
</reference>
<feature type="coiled-coil region" evidence="1">
    <location>
        <begin position="47"/>
        <end position="81"/>
    </location>
</feature>
<comment type="caution">
    <text evidence="2">The sequence shown here is derived from an EMBL/GenBank/DDBJ whole genome shotgun (WGS) entry which is preliminary data.</text>
</comment>
<keyword evidence="1" id="KW-0175">Coiled coil</keyword>
<dbReference type="EMBL" id="VDMQ01000003">
    <property type="protein sequence ID" value="TNM55915.1"/>
    <property type="molecule type" value="Genomic_DNA"/>
</dbReference>